<dbReference type="EMBL" id="CAXKWB010035488">
    <property type="protein sequence ID" value="CAL4146586.1"/>
    <property type="molecule type" value="Genomic_DNA"/>
</dbReference>
<organism evidence="1 2">
    <name type="scientific">Meganyctiphanes norvegica</name>
    <name type="common">Northern krill</name>
    <name type="synonym">Thysanopoda norvegica</name>
    <dbReference type="NCBI Taxonomy" id="48144"/>
    <lineage>
        <taxon>Eukaryota</taxon>
        <taxon>Metazoa</taxon>
        <taxon>Ecdysozoa</taxon>
        <taxon>Arthropoda</taxon>
        <taxon>Crustacea</taxon>
        <taxon>Multicrustacea</taxon>
        <taxon>Malacostraca</taxon>
        <taxon>Eumalacostraca</taxon>
        <taxon>Eucarida</taxon>
        <taxon>Euphausiacea</taxon>
        <taxon>Euphausiidae</taxon>
        <taxon>Meganyctiphanes</taxon>
    </lineage>
</organism>
<evidence type="ECO:0000313" key="2">
    <source>
        <dbReference type="Proteomes" id="UP001497623"/>
    </source>
</evidence>
<reference evidence="1 2" key="1">
    <citation type="submission" date="2024-05" db="EMBL/GenBank/DDBJ databases">
        <authorList>
            <person name="Wallberg A."/>
        </authorList>
    </citation>
    <scope>NUCLEOTIDE SEQUENCE [LARGE SCALE GENOMIC DNA]</scope>
</reference>
<proteinExistence type="predicted"/>
<dbReference type="AlphaFoldDB" id="A0AAV2RVD5"/>
<name>A0AAV2RVD5_MEGNR</name>
<comment type="caution">
    <text evidence="1">The sequence shown here is derived from an EMBL/GenBank/DDBJ whole genome shotgun (WGS) entry which is preliminary data.</text>
</comment>
<dbReference type="Proteomes" id="UP001497623">
    <property type="component" value="Unassembled WGS sequence"/>
</dbReference>
<keyword evidence="2" id="KW-1185">Reference proteome</keyword>
<sequence length="326" mass="35539">MESVLQIASGIVEPLWGCTLDLQDAYFHVPMAWFFHRYLAFVVDGITCLPVSPLWPLSSSLGIPSGYQACESSPSSTINEGSLLFGRFPFPQLFQGGSLGPHYTHLGHVRQTSHQGQLQEVVPRAISNSRIPGGYSSTGFYDTLHPSLQSFGHHNSLRSVNDQFLLLSPTSGEFGRSPQLCLFLPPTGPSSTTPSYFMDEFSHFPSHSRSSCSFGSDIQVPPQSLVECGFSQFLSSHVHPHSYTPANERRISLGMERGFTSPQGSWGLAKTLFGSVFQLAGTDGNLPFHTALPSNSSRRGSFNYVRQHHGGGLSFTPGDTPVSLQK</sequence>
<evidence type="ECO:0000313" key="1">
    <source>
        <dbReference type="EMBL" id="CAL4146586.1"/>
    </source>
</evidence>
<gene>
    <name evidence="1" type="ORF">MNOR_LOCUS29889</name>
</gene>
<accession>A0AAV2RVD5</accession>
<protein>
    <submittedName>
        <fullName evidence="1">Uncharacterized protein</fullName>
    </submittedName>
</protein>